<protein>
    <submittedName>
        <fullName evidence="2">Phage baseplate protein</fullName>
    </submittedName>
</protein>
<dbReference type="Proteomes" id="UP000036338">
    <property type="component" value="Unassembled WGS sequence"/>
</dbReference>
<accession>A0A0J5WMU1</accession>
<dbReference type="Pfam" id="PF04965">
    <property type="entry name" value="GPW_gp25"/>
    <property type="match status" value="1"/>
</dbReference>
<reference evidence="2 3" key="1">
    <citation type="submission" date="2015-05" db="EMBL/GenBank/DDBJ databases">
        <title>Draft genome of Burkholderia cepacia LK29.</title>
        <authorList>
            <person name="Chan X.Y."/>
        </authorList>
    </citation>
    <scope>NUCLEOTIDE SEQUENCE [LARGE SCALE GENOMIC DNA]</scope>
    <source>
        <strain evidence="2 3">LK29</strain>
    </source>
</reference>
<dbReference type="PATRIC" id="fig|292.27.peg.4658"/>
<dbReference type="Gene3D" id="3.10.450.40">
    <property type="match status" value="1"/>
</dbReference>
<organism evidence="2 3">
    <name type="scientific">Burkholderia cepacia</name>
    <name type="common">Pseudomonas cepacia</name>
    <dbReference type="NCBI Taxonomy" id="292"/>
    <lineage>
        <taxon>Bacteria</taxon>
        <taxon>Pseudomonadati</taxon>
        <taxon>Pseudomonadota</taxon>
        <taxon>Betaproteobacteria</taxon>
        <taxon>Burkholderiales</taxon>
        <taxon>Burkholderiaceae</taxon>
        <taxon>Burkholderia</taxon>
        <taxon>Burkholderia cepacia complex</taxon>
    </lineage>
</organism>
<feature type="domain" description="IraD/Gp25-like" evidence="1">
    <location>
        <begin position="19"/>
        <end position="101"/>
    </location>
</feature>
<evidence type="ECO:0000313" key="3">
    <source>
        <dbReference type="Proteomes" id="UP000036338"/>
    </source>
</evidence>
<evidence type="ECO:0000259" key="1">
    <source>
        <dbReference type="Pfam" id="PF04965"/>
    </source>
</evidence>
<comment type="caution">
    <text evidence="2">The sequence shown here is derived from an EMBL/GenBank/DDBJ whole genome shotgun (WGS) entry which is preliminary data.</text>
</comment>
<sequence length="111" mass="12158">MVVLVGMCRRTGRLIGGLDHLVQSIGDILSTRKGTRRERPDYGSDLPAMVDLPVTRGWISAAQAEAARAIGRWEPRIALERVNALSVVDGKVTFRIAGHYNGDDVVFEVTI</sequence>
<dbReference type="SUPFAM" id="SSF160719">
    <property type="entry name" value="gpW/gp25-like"/>
    <property type="match status" value="1"/>
</dbReference>
<evidence type="ECO:0000313" key="2">
    <source>
        <dbReference type="EMBL" id="KML53841.1"/>
    </source>
</evidence>
<gene>
    <name evidence="2" type="ORF">VL15_21745</name>
</gene>
<proteinExistence type="predicted"/>
<dbReference type="EMBL" id="LDWR01000041">
    <property type="protein sequence ID" value="KML53841.1"/>
    <property type="molecule type" value="Genomic_DNA"/>
</dbReference>
<name>A0A0J5WMU1_BURCE</name>
<dbReference type="InterPro" id="IPR007048">
    <property type="entry name" value="IraD/Gp25-like"/>
</dbReference>
<dbReference type="RefSeq" id="WP_048248408.1">
    <property type="nucleotide sequence ID" value="NZ_LDWR01000041.1"/>
</dbReference>
<dbReference type="AlphaFoldDB" id="A0A0J5WMU1"/>